<gene>
    <name evidence="1" type="ORF">ABE960_14600</name>
</gene>
<dbReference type="Gene3D" id="1.10.1220.10">
    <property type="entry name" value="Met repressor-like"/>
    <property type="match status" value="1"/>
</dbReference>
<evidence type="ECO:0000313" key="2">
    <source>
        <dbReference type="Proteomes" id="UP001442468"/>
    </source>
</evidence>
<proteinExistence type="predicted"/>
<dbReference type="InterPro" id="IPR013321">
    <property type="entry name" value="Arc_rbn_hlx_hlx"/>
</dbReference>
<accession>A0ABV1NI64</accession>
<dbReference type="EMBL" id="JBEGCJ010000007">
    <property type="protein sequence ID" value="MEQ6918746.1"/>
    <property type="molecule type" value="Genomic_DNA"/>
</dbReference>
<sequence>MSDRYMITCRVPDELRQELDDIARQRRQATGDQVTRSELMVEAIEAFIRKERRKKA</sequence>
<keyword evidence="2" id="KW-1185">Reference proteome</keyword>
<evidence type="ECO:0000313" key="1">
    <source>
        <dbReference type="EMBL" id="MEQ6918746.1"/>
    </source>
</evidence>
<dbReference type="Proteomes" id="UP001442468">
    <property type="component" value="Unassembled WGS sequence"/>
</dbReference>
<evidence type="ECO:0008006" key="3">
    <source>
        <dbReference type="Google" id="ProtNLM"/>
    </source>
</evidence>
<dbReference type="RefSeq" id="WP_349763031.1">
    <property type="nucleotide sequence ID" value="NZ_JBEGCJ010000007.1"/>
</dbReference>
<protein>
    <recommendedName>
        <fullName evidence="3">Ribbon-helix-helix protein CopG domain-containing protein</fullName>
    </recommendedName>
</protein>
<organism evidence="1 2">
    <name type="scientific">Halomonas aquatica</name>
    <dbReference type="NCBI Taxonomy" id="3151123"/>
    <lineage>
        <taxon>Bacteria</taxon>
        <taxon>Pseudomonadati</taxon>
        <taxon>Pseudomonadota</taxon>
        <taxon>Gammaproteobacteria</taxon>
        <taxon>Oceanospirillales</taxon>
        <taxon>Halomonadaceae</taxon>
        <taxon>Halomonas</taxon>
    </lineage>
</organism>
<comment type="caution">
    <text evidence="1">The sequence shown here is derived from an EMBL/GenBank/DDBJ whole genome shotgun (WGS) entry which is preliminary data.</text>
</comment>
<name>A0ABV1NI64_9GAMM</name>
<reference evidence="1 2" key="1">
    <citation type="submission" date="2024-05" db="EMBL/GenBank/DDBJ databases">
        <title>Halomonas sp. SSM6 16S ribosomal RNA gene Genome sequencing and assembly.</title>
        <authorList>
            <person name="Yook S."/>
        </authorList>
    </citation>
    <scope>NUCLEOTIDE SEQUENCE [LARGE SCALE GENOMIC DNA]</scope>
    <source>
        <strain evidence="1 2">SSM6</strain>
    </source>
</reference>